<reference evidence="10 11" key="1">
    <citation type="journal article" date="2023" name="ISME J.">
        <title>Cultivation and genomic characterization of novel and ubiquitous marine nitrite-oxidizing bacteria from the Nitrospirales.</title>
        <authorList>
            <person name="Mueller A.J."/>
            <person name="Daebeler A."/>
            <person name="Herbold C.W."/>
            <person name="Kirkegaard R.H."/>
            <person name="Daims H."/>
        </authorList>
    </citation>
    <scope>NUCLEOTIDE SEQUENCE [LARGE SCALE GENOMIC DNA]</scope>
    <source>
        <strain evidence="10 11">EB</strain>
    </source>
</reference>
<comment type="caution">
    <text evidence="10">The sequence shown here is derived from an EMBL/GenBank/DDBJ whole genome shotgun (WGS) entry which is preliminary data.</text>
</comment>
<keyword evidence="11" id="KW-1185">Reference proteome</keyword>
<dbReference type="EC" id="3.5.4.10" evidence="8"/>
<evidence type="ECO:0000256" key="7">
    <source>
        <dbReference type="ARBA" id="ARBA00023268"/>
    </source>
</evidence>
<evidence type="ECO:0000256" key="3">
    <source>
        <dbReference type="ARBA" id="ARBA00007667"/>
    </source>
</evidence>
<evidence type="ECO:0000256" key="1">
    <source>
        <dbReference type="ARBA" id="ARBA00004844"/>
    </source>
</evidence>
<dbReference type="SUPFAM" id="SSF53927">
    <property type="entry name" value="Cytidine deaminase-like"/>
    <property type="match status" value="1"/>
</dbReference>
<evidence type="ECO:0000256" key="6">
    <source>
        <dbReference type="ARBA" id="ARBA00022801"/>
    </source>
</evidence>
<dbReference type="InterPro" id="IPR011607">
    <property type="entry name" value="MGS-like_dom"/>
</dbReference>
<dbReference type="GO" id="GO:0003937">
    <property type="term" value="F:IMP cyclohydrolase activity"/>
    <property type="evidence" value="ECO:0007669"/>
    <property type="project" value="UniProtKB-EC"/>
</dbReference>
<keyword evidence="6 8" id="KW-0378">Hydrolase</keyword>
<organism evidence="10 11">
    <name type="scientific">Candidatus Nitronereus thalassa</name>
    <dbReference type="NCBI Taxonomy" id="3020898"/>
    <lineage>
        <taxon>Bacteria</taxon>
        <taxon>Pseudomonadati</taxon>
        <taxon>Nitrospirota</taxon>
        <taxon>Nitrospiria</taxon>
        <taxon>Nitrospirales</taxon>
        <taxon>Nitrospiraceae</taxon>
        <taxon>Candidatus Nitronereus</taxon>
    </lineage>
</organism>
<keyword evidence="5 8" id="KW-0658">Purine biosynthesis</keyword>
<proteinExistence type="inferred from homology"/>
<dbReference type="Gene3D" id="3.40.50.1380">
    <property type="entry name" value="Methylglyoxal synthase-like domain"/>
    <property type="match status" value="1"/>
</dbReference>
<feature type="domain" description="MGS-like" evidence="9">
    <location>
        <begin position="1"/>
        <end position="147"/>
    </location>
</feature>
<dbReference type="SUPFAM" id="SSF52335">
    <property type="entry name" value="Methylglyoxal synthase-like"/>
    <property type="match status" value="1"/>
</dbReference>
<dbReference type="Proteomes" id="UP001250932">
    <property type="component" value="Unassembled WGS sequence"/>
</dbReference>
<evidence type="ECO:0000259" key="9">
    <source>
        <dbReference type="PROSITE" id="PS51855"/>
    </source>
</evidence>
<dbReference type="InterPro" id="IPR036914">
    <property type="entry name" value="MGS-like_dom_sf"/>
</dbReference>
<dbReference type="PROSITE" id="PS51855">
    <property type="entry name" value="MGS"/>
    <property type="match status" value="1"/>
</dbReference>
<dbReference type="GO" id="GO:0004643">
    <property type="term" value="F:phosphoribosylaminoimidazolecarboxamide formyltransferase activity"/>
    <property type="evidence" value="ECO:0007669"/>
    <property type="project" value="UniProtKB-EC"/>
</dbReference>
<accession>A0ABU3K5K6</accession>
<dbReference type="Pfam" id="PF01808">
    <property type="entry name" value="AICARFT_IMPCHas"/>
    <property type="match status" value="1"/>
</dbReference>
<evidence type="ECO:0000256" key="8">
    <source>
        <dbReference type="HAMAP-Rule" id="MF_00139"/>
    </source>
</evidence>
<dbReference type="Pfam" id="PF02142">
    <property type="entry name" value="MGS"/>
    <property type="match status" value="1"/>
</dbReference>
<name>A0ABU3K5K6_9BACT</name>
<evidence type="ECO:0000256" key="2">
    <source>
        <dbReference type="ARBA" id="ARBA00004954"/>
    </source>
</evidence>
<keyword evidence="7 8" id="KW-0511">Multifunctional enzyme</keyword>
<dbReference type="RefSeq" id="WP_313832045.1">
    <property type="nucleotide sequence ID" value="NZ_JAQOUE010000001.1"/>
</dbReference>
<dbReference type="CDD" id="cd01421">
    <property type="entry name" value="IMPCH"/>
    <property type="match status" value="1"/>
</dbReference>
<dbReference type="NCBIfam" id="TIGR00355">
    <property type="entry name" value="purH"/>
    <property type="match status" value="1"/>
</dbReference>
<dbReference type="SMART" id="SM00851">
    <property type="entry name" value="MGS"/>
    <property type="match status" value="1"/>
</dbReference>
<dbReference type="InterPro" id="IPR002695">
    <property type="entry name" value="PurH-like"/>
</dbReference>
<comment type="similarity">
    <text evidence="3 8">Belongs to the PurH family.</text>
</comment>
<dbReference type="InterPro" id="IPR024051">
    <property type="entry name" value="AICAR_Tfase_dup_dom_sf"/>
</dbReference>
<evidence type="ECO:0000256" key="5">
    <source>
        <dbReference type="ARBA" id="ARBA00022755"/>
    </source>
</evidence>
<dbReference type="SMART" id="SM00798">
    <property type="entry name" value="AICARFT_IMPCHas"/>
    <property type="match status" value="1"/>
</dbReference>
<dbReference type="NCBIfam" id="NF002049">
    <property type="entry name" value="PRK00881.1"/>
    <property type="match status" value="1"/>
</dbReference>
<comment type="pathway">
    <text evidence="1 8">Purine metabolism; IMP biosynthesis via de novo pathway; IMP from 5-formamido-1-(5-phospho-D-ribosyl)imidazole-4-carboxamide: step 1/1.</text>
</comment>
<dbReference type="EC" id="2.1.2.3" evidence="8"/>
<dbReference type="InterPro" id="IPR016193">
    <property type="entry name" value="Cytidine_deaminase-like"/>
</dbReference>
<comment type="catalytic activity">
    <reaction evidence="8">
        <text>IMP + H2O = 5-formamido-1-(5-phospho-D-ribosyl)imidazole-4-carboxamide</text>
        <dbReference type="Rhea" id="RHEA:18445"/>
        <dbReference type="ChEBI" id="CHEBI:15377"/>
        <dbReference type="ChEBI" id="CHEBI:58053"/>
        <dbReference type="ChEBI" id="CHEBI:58467"/>
        <dbReference type="EC" id="3.5.4.10"/>
    </reaction>
</comment>
<evidence type="ECO:0000313" key="11">
    <source>
        <dbReference type="Proteomes" id="UP001250932"/>
    </source>
</evidence>
<evidence type="ECO:0000256" key="4">
    <source>
        <dbReference type="ARBA" id="ARBA00022679"/>
    </source>
</evidence>
<dbReference type="Gene3D" id="3.40.140.20">
    <property type="match status" value="2"/>
</dbReference>
<comment type="domain">
    <text evidence="8">The IMP cyclohydrolase activity resides in the N-terminal region.</text>
</comment>
<dbReference type="PIRSF" id="PIRSF000414">
    <property type="entry name" value="AICARFT_IMPCHas"/>
    <property type="match status" value="1"/>
</dbReference>
<keyword evidence="4 8" id="KW-0808">Transferase</keyword>
<gene>
    <name evidence="8 10" type="primary">purH</name>
    <name evidence="10" type="ORF">PPG34_04995</name>
</gene>
<dbReference type="EMBL" id="JAQOUE010000001">
    <property type="protein sequence ID" value="MDT7041697.1"/>
    <property type="molecule type" value="Genomic_DNA"/>
</dbReference>
<dbReference type="PANTHER" id="PTHR11692">
    <property type="entry name" value="BIFUNCTIONAL PURINE BIOSYNTHESIS PROTEIN PURH"/>
    <property type="match status" value="1"/>
</dbReference>
<comment type="pathway">
    <text evidence="2 8">Purine metabolism; IMP biosynthesis via de novo pathway; 5-formamido-1-(5-phospho-D-ribosyl)imidazole-4-carboxamide from 5-amino-1-(5-phospho-D-ribosyl)imidazole-4-carboxamide (10-formyl THF route): step 1/1.</text>
</comment>
<protein>
    <recommendedName>
        <fullName evidence="8">Bifunctional purine biosynthesis protein PurH</fullName>
    </recommendedName>
    <domain>
        <recommendedName>
            <fullName evidence="8">Phosphoribosylaminoimidazolecarboxamide formyltransferase</fullName>
            <ecNumber evidence="8">2.1.2.3</ecNumber>
        </recommendedName>
        <alternativeName>
            <fullName evidence="8">AICAR transformylase</fullName>
        </alternativeName>
    </domain>
    <domain>
        <recommendedName>
            <fullName evidence="8">IMP cyclohydrolase</fullName>
            <ecNumber evidence="8">3.5.4.10</ecNumber>
        </recommendedName>
        <alternativeName>
            <fullName evidence="8">ATIC</fullName>
        </alternativeName>
        <alternativeName>
            <fullName evidence="8">IMP synthase</fullName>
        </alternativeName>
        <alternativeName>
            <fullName evidence="8">Inosinicase</fullName>
        </alternativeName>
    </domain>
</protein>
<sequence>MGGLNHALISVSDKTGVVEIAKGLSALGAKILSTGGTAKALRDAGLEVTDVSSHTGSPEILEGRVKTLHPKIHGGLLGRRGKADHVKQMQEQGIAPIDVVVVNLYPFESAIAKPDCTFEHAIENIDIGGPSMLRSAAKNHEDVLVVVDPSDYGRVLDALKAENVSAGLRRELAQKVFQHTSRYDGLIANYLSQQNGEGAVEKFPARLSLSYERAEILRYGENPHQEGAFYRELGSSEPSISGARQLHGKAMSYNNYLDANSALELAKEFGETAVVIIKHNNPCGVAIGGSSVDAYVKARETDPISAFGGVIACNRPVDLAMAKEVTSTFVEVLIAPEFAKDALEELQRKKDLRLLEVGSLQSQARDGYDLKKLVGGLILQDRDLGGLPDLKTLKVPTKRSPTDTEYAACAFAWKVCKHVKSNAIVFANDTQTVGIGAGQMSRVDSVKLAEMKANLPIEGCVMASDAFFPFRDGLDAAVKAGIKAVIQPGGSIRDEELVKAADEQNVAMIMTGMRHFRH</sequence>
<comment type="catalytic activity">
    <reaction evidence="8">
        <text>(6R)-10-formyltetrahydrofolate + 5-amino-1-(5-phospho-beta-D-ribosyl)imidazole-4-carboxamide = 5-formamido-1-(5-phospho-D-ribosyl)imidazole-4-carboxamide + (6S)-5,6,7,8-tetrahydrofolate</text>
        <dbReference type="Rhea" id="RHEA:22192"/>
        <dbReference type="ChEBI" id="CHEBI:57453"/>
        <dbReference type="ChEBI" id="CHEBI:58467"/>
        <dbReference type="ChEBI" id="CHEBI:58475"/>
        <dbReference type="ChEBI" id="CHEBI:195366"/>
        <dbReference type="EC" id="2.1.2.3"/>
    </reaction>
</comment>
<dbReference type="HAMAP" id="MF_00139">
    <property type="entry name" value="PurH"/>
    <property type="match status" value="1"/>
</dbReference>
<dbReference type="PANTHER" id="PTHR11692:SF0">
    <property type="entry name" value="BIFUNCTIONAL PURINE BIOSYNTHESIS PROTEIN ATIC"/>
    <property type="match status" value="1"/>
</dbReference>
<evidence type="ECO:0000313" key="10">
    <source>
        <dbReference type="EMBL" id="MDT7041697.1"/>
    </source>
</evidence>